<keyword evidence="2" id="KW-1185">Reference proteome</keyword>
<proteinExistence type="predicted"/>
<dbReference type="Proteomes" id="UP000266841">
    <property type="component" value="Unassembled WGS sequence"/>
</dbReference>
<protein>
    <submittedName>
        <fullName evidence="1">Uncharacterized protein</fullName>
    </submittedName>
</protein>
<dbReference type="EMBL" id="AGNL01038708">
    <property type="protein sequence ID" value="EJK53007.1"/>
    <property type="molecule type" value="Genomic_DNA"/>
</dbReference>
<gene>
    <name evidence="1" type="ORF">THAOC_27632</name>
</gene>
<evidence type="ECO:0000313" key="2">
    <source>
        <dbReference type="Proteomes" id="UP000266841"/>
    </source>
</evidence>
<reference evidence="1 2" key="1">
    <citation type="journal article" date="2012" name="Genome Biol.">
        <title>Genome and low-iron response of an oceanic diatom adapted to chronic iron limitation.</title>
        <authorList>
            <person name="Lommer M."/>
            <person name="Specht M."/>
            <person name="Roy A.S."/>
            <person name="Kraemer L."/>
            <person name="Andreson R."/>
            <person name="Gutowska M.A."/>
            <person name="Wolf J."/>
            <person name="Bergner S.V."/>
            <person name="Schilhabel M.B."/>
            <person name="Klostermeier U.C."/>
            <person name="Beiko R.G."/>
            <person name="Rosenstiel P."/>
            <person name="Hippler M."/>
            <person name="Laroche J."/>
        </authorList>
    </citation>
    <scope>NUCLEOTIDE SEQUENCE [LARGE SCALE GENOMIC DNA]</scope>
    <source>
        <strain evidence="1 2">CCMP1005</strain>
    </source>
</reference>
<evidence type="ECO:0000313" key="1">
    <source>
        <dbReference type="EMBL" id="EJK53007.1"/>
    </source>
</evidence>
<organism evidence="1 2">
    <name type="scientific">Thalassiosira oceanica</name>
    <name type="common">Marine diatom</name>
    <dbReference type="NCBI Taxonomy" id="159749"/>
    <lineage>
        <taxon>Eukaryota</taxon>
        <taxon>Sar</taxon>
        <taxon>Stramenopiles</taxon>
        <taxon>Ochrophyta</taxon>
        <taxon>Bacillariophyta</taxon>
        <taxon>Coscinodiscophyceae</taxon>
        <taxon>Thalassiosirophycidae</taxon>
        <taxon>Thalassiosirales</taxon>
        <taxon>Thalassiosiraceae</taxon>
        <taxon>Thalassiosira</taxon>
    </lineage>
</organism>
<name>K0S259_THAOC</name>
<dbReference type="AlphaFoldDB" id="K0S259"/>
<comment type="caution">
    <text evidence="1">The sequence shown here is derived from an EMBL/GenBank/DDBJ whole genome shotgun (WGS) entry which is preliminary data.</text>
</comment>
<accession>K0S259</accession>
<sequence length="248" mass="27188">MSLPCLPQLAQTPPPLPSPASLALAILRSSTGFHTSQWWKLRLRVKVGGLGPAKTLQTFAANRGQSVGQTYRGRAKRFFCQLLVRNLVGVRPNCVARRQRACMPAYHHRQPRLDGLLLVKGFMELTFGVSDLFWGGRAGEVVAGRYFFEVATRRMSGREVLCIERAGWAERLRFADATLLTVPVGVGAAHVAPLMRDDLAGPQMKQSGAASTSIWKRFMWTGAGIKPVRGREGGSSPYTDPGIYIPPT</sequence>